<organism evidence="2 3">
    <name type="scientific">Daphnia magna</name>
    <dbReference type="NCBI Taxonomy" id="35525"/>
    <lineage>
        <taxon>Eukaryota</taxon>
        <taxon>Metazoa</taxon>
        <taxon>Ecdysozoa</taxon>
        <taxon>Arthropoda</taxon>
        <taxon>Crustacea</taxon>
        <taxon>Branchiopoda</taxon>
        <taxon>Diplostraca</taxon>
        <taxon>Cladocera</taxon>
        <taxon>Anomopoda</taxon>
        <taxon>Daphniidae</taxon>
        <taxon>Daphnia</taxon>
    </lineage>
</organism>
<protein>
    <submittedName>
        <fullName evidence="2">Uncharacterized protein</fullName>
    </submittedName>
</protein>
<keyword evidence="3" id="KW-1185">Reference proteome</keyword>
<sequence length="64" mass="7463">MLKNQEWLGDQRQAERPAKAPESVDYSLCQQQDCRRESSTHFVCSEFLNRAQVDEEEESSLTID</sequence>
<gene>
    <name evidence="2" type="ORF">OUZ56_028813</name>
</gene>
<comment type="caution">
    <text evidence="2">The sequence shown here is derived from an EMBL/GenBank/DDBJ whole genome shotgun (WGS) entry which is preliminary data.</text>
</comment>
<feature type="region of interest" description="Disordered" evidence="1">
    <location>
        <begin position="1"/>
        <end position="23"/>
    </location>
</feature>
<proteinExistence type="predicted"/>
<accession>A0ABR0B509</accession>
<evidence type="ECO:0000313" key="3">
    <source>
        <dbReference type="Proteomes" id="UP001234178"/>
    </source>
</evidence>
<name>A0ABR0B509_9CRUS</name>
<evidence type="ECO:0000256" key="1">
    <source>
        <dbReference type="SAM" id="MobiDB-lite"/>
    </source>
</evidence>
<dbReference type="Proteomes" id="UP001234178">
    <property type="component" value="Unassembled WGS sequence"/>
</dbReference>
<dbReference type="EMBL" id="JAOYFB010000040">
    <property type="protein sequence ID" value="KAK4036774.1"/>
    <property type="molecule type" value="Genomic_DNA"/>
</dbReference>
<reference evidence="2 3" key="1">
    <citation type="journal article" date="2023" name="Nucleic Acids Res.">
        <title>The hologenome of Daphnia magna reveals possible DNA methylation and microbiome-mediated evolution of the host genome.</title>
        <authorList>
            <person name="Chaturvedi A."/>
            <person name="Li X."/>
            <person name="Dhandapani V."/>
            <person name="Marshall H."/>
            <person name="Kissane S."/>
            <person name="Cuenca-Cambronero M."/>
            <person name="Asole G."/>
            <person name="Calvet F."/>
            <person name="Ruiz-Romero M."/>
            <person name="Marangio P."/>
            <person name="Guigo R."/>
            <person name="Rago D."/>
            <person name="Mirbahai L."/>
            <person name="Eastwood N."/>
            <person name="Colbourne J.K."/>
            <person name="Zhou J."/>
            <person name="Mallon E."/>
            <person name="Orsini L."/>
        </authorList>
    </citation>
    <scope>NUCLEOTIDE SEQUENCE [LARGE SCALE GENOMIC DNA]</scope>
    <source>
        <strain evidence="2">LRV0_1</strain>
    </source>
</reference>
<evidence type="ECO:0000313" key="2">
    <source>
        <dbReference type="EMBL" id="KAK4036774.1"/>
    </source>
</evidence>